<sequence length="94" mass="11386">MVPECKFESNDRTTYEELCIKFSKQLIRNLVLNFQNFLVIQSFPFFLNFFLVFPGAFENYWEIQKMTSPMHQLDSFCYRKPPPQFEIEGYYVDT</sequence>
<keyword evidence="3" id="KW-1185">Reference proteome</keyword>
<keyword evidence="1" id="KW-0812">Transmembrane</keyword>
<protein>
    <submittedName>
        <fullName evidence="2">Uncharacterized protein</fullName>
    </submittedName>
</protein>
<comment type="caution">
    <text evidence="2">The sequence shown here is derived from an EMBL/GenBank/DDBJ whole genome shotgun (WGS) entry which is preliminary data.</text>
</comment>
<feature type="transmembrane region" description="Helical" evidence="1">
    <location>
        <begin position="38"/>
        <end position="57"/>
    </location>
</feature>
<name>A0A6G0YL93_APHCR</name>
<dbReference type="OrthoDB" id="10634838at2759"/>
<evidence type="ECO:0000313" key="2">
    <source>
        <dbReference type="EMBL" id="KAF0757785.1"/>
    </source>
</evidence>
<evidence type="ECO:0000256" key="1">
    <source>
        <dbReference type="SAM" id="Phobius"/>
    </source>
</evidence>
<organism evidence="2 3">
    <name type="scientific">Aphis craccivora</name>
    <name type="common">Cowpea aphid</name>
    <dbReference type="NCBI Taxonomy" id="307492"/>
    <lineage>
        <taxon>Eukaryota</taxon>
        <taxon>Metazoa</taxon>
        <taxon>Ecdysozoa</taxon>
        <taxon>Arthropoda</taxon>
        <taxon>Hexapoda</taxon>
        <taxon>Insecta</taxon>
        <taxon>Pterygota</taxon>
        <taxon>Neoptera</taxon>
        <taxon>Paraneoptera</taxon>
        <taxon>Hemiptera</taxon>
        <taxon>Sternorrhyncha</taxon>
        <taxon>Aphidomorpha</taxon>
        <taxon>Aphidoidea</taxon>
        <taxon>Aphididae</taxon>
        <taxon>Aphidini</taxon>
        <taxon>Aphis</taxon>
        <taxon>Aphis</taxon>
    </lineage>
</organism>
<gene>
    <name evidence="2" type="ORF">FWK35_00021604</name>
</gene>
<proteinExistence type="predicted"/>
<reference evidence="2 3" key="1">
    <citation type="submission" date="2019-08" db="EMBL/GenBank/DDBJ databases">
        <title>Whole genome of Aphis craccivora.</title>
        <authorList>
            <person name="Voronova N.V."/>
            <person name="Shulinski R.S."/>
            <person name="Bandarenka Y.V."/>
            <person name="Zhorov D.G."/>
            <person name="Warner D."/>
        </authorList>
    </citation>
    <scope>NUCLEOTIDE SEQUENCE [LARGE SCALE GENOMIC DNA]</scope>
    <source>
        <strain evidence="2">180601</strain>
        <tissue evidence="2">Whole Body</tissue>
    </source>
</reference>
<dbReference type="Proteomes" id="UP000478052">
    <property type="component" value="Unassembled WGS sequence"/>
</dbReference>
<feature type="non-terminal residue" evidence="2">
    <location>
        <position position="94"/>
    </location>
</feature>
<accession>A0A6G0YL93</accession>
<dbReference type="AlphaFoldDB" id="A0A6G0YL93"/>
<keyword evidence="1" id="KW-1133">Transmembrane helix</keyword>
<dbReference type="EMBL" id="VUJU01003472">
    <property type="protein sequence ID" value="KAF0757785.1"/>
    <property type="molecule type" value="Genomic_DNA"/>
</dbReference>
<evidence type="ECO:0000313" key="3">
    <source>
        <dbReference type="Proteomes" id="UP000478052"/>
    </source>
</evidence>
<keyword evidence="1" id="KW-0472">Membrane</keyword>